<feature type="compositionally biased region" description="Basic and acidic residues" evidence="1">
    <location>
        <begin position="171"/>
        <end position="185"/>
    </location>
</feature>
<dbReference type="SUPFAM" id="SSF57850">
    <property type="entry name" value="RING/U-box"/>
    <property type="match status" value="1"/>
</dbReference>
<protein>
    <submittedName>
        <fullName evidence="3">C2 domain protein</fullName>
    </submittedName>
</protein>
<name>I7MD60_TETTS</name>
<dbReference type="OrthoDB" id="66726at2759"/>
<dbReference type="Pfam" id="PF07002">
    <property type="entry name" value="Copine"/>
    <property type="match status" value="1"/>
</dbReference>
<dbReference type="RefSeq" id="XP_001033215.2">
    <property type="nucleotide sequence ID" value="XM_001033215.2"/>
</dbReference>
<dbReference type="InterPro" id="IPR045052">
    <property type="entry name" value="Copine"/>
</dbReference>
<dbReference type="Pfam" id="PF13920">
    <property type="entry name" value="zf-C3HC4_3"/>
    <property type="match status" value="1"/>
</dbReference>
<dbReference type="InterPro" id="IPR013083">
    <property type="entry name" value="Znf_RING/FYVE/PHD"/>
</dbReference>
<feature type="compositionally biased region" description="Polar residues" evidence="1">
    <location>
        <begin position="808"/>
        <end position="817"/>
    </location>
</feature>
<evidence type="ECO:0000259" key="2">
    <source>
        <dbReference type="PROSITE" id="PS50004"/>
    </source>
</evidence>
<dbReference type="InterPro" id="IPR000008">
    <property type="entry name" value="C2_dom"/>
</dbReference>
<feature type="domain" description="C2" evidence="2">
    <location>
        <begin position="40"/>
        <end position="170"/>
    </location>
</feature>
<dbReference type="Pfam" id="PF00168">
    <property type="entry name" value="C2"/>
    <property type="match status" value="1"/>
</dbReference>
<evidence type="ECO:0000313" key="4">
    <source>
        <dbReference type="Proteomes" id="UP000009168"/>
    </source>
</evidence>
<gene>
    <name evidence="3" type="ORF">TTHERM_00443020</name>
</gene>
<feature type="compositionally biased region" description="Basic and acidic residues" evidence="1">
    <location>
        <begin position="936"/>
        <end position="954"/>
    </location>
</feature>
<dbReference type="InParanoid" id="I7MD60"/>
<dbReference type="InterPro" id="IPR010734">
    <property type="entry name" value="Copine_C"/>
</dbReference>
<dbReference type="PANTHER" id="PTHR10857:SF106">
    <property type="entry name" value="C2 DOMAIN-CONTAINING PROTEIN"/>
    <property type="match status" value="1"/>
</dbReference>
<evidence type="ECO:0000256" key="1">
    <source>
        <dbReference type="SAM" id="MobiDB-lite"/>
    </source>
</evidence>
<dbReference type="Gene3D" id="2.60.40.150">
    <property type="entry name" value="C2 domain"/>
    <property type="match status" value="1"/>
</dbReference>
<dbReference type="InterPro" id="IPR035892">
    <property type="entry name" value="C2_domain_sf"/>
</dbReference>
<proteinExistence type="predicted"/>
<feature type="region of interest" description="Disordered" evidence="1">
    <location>
        <begin position="928"/>
        <end position="954"/>
    </location>
</feature>
<organism evidence="3 4">
    <name type="scientific">Tetrahymena thermophila (strain SB210)</name>
    <dbReference type="NCBI Taxonomy" id="312017"/>
    <lineage>
        <taxon>Eukaryota</taxon>
        <taxon>Sar</taxon>
        <taxon>Alveolata</taxon>
        <taxon>Ciliophora</taxon>
        <taxon>Intramacronucleata</taxon>
        <taxon>Oligohymenophorea</taxon>
        <taxon>Hymenostomatida</taxon>
        <taxon>Tetrahymenina</taxon>
        <taxon>Tetrahymenidae</taxon>
        <taxon>Tetrahymena</taxon>
    </lineage>
</organism>
<dbReference type="PROSITE" id="PS50004">
    <property type="entry name" value="C2"/>
    <property type="match status" value="1"/>
</dbReference>
<dbReference type="GeneID" id="7827929"/>
<dbReference type="GO" id="GO:0005544">
    <property type="term" value="F:calcium-dependent phospholipid binding"/>
    <property type="evidence" value="ECO:0007669"/>
    <property type="project" value="InterPro"/>
</dbReference>
<dbReference type="Proteomes" id="UP000009168">
    <property type="component" value="Unassembled WGS sequence"/>
</dbReference>
<feature type="region of interest" description="Disordered" evidence="1">
    <location>
        <begin position="745"/>
        <end position="770"/>
    </location>
</feature>
<accession>I7MD60</accession>
<dbReference type="AlphaFoldDB" id="I7MD60"/>
<dbReference type="Gene3D" id="3.30.40.10">
    <property type="entry name" value="Zinc/RING finger domain, C3HC4 (zinc finger)"/>
    <property type="match status" value="1"/>
</dbReference>
<dbReference type="SUPFAM" id="SSF49562">
    <property type="entry name" value="C2 domain (Calcium/lipid-binding domain, CaLB)"/>
    <property type="match status" value="1"/>
</dbReference>
<evidence type="ECO:0000313" key="3">
    <source>
        <dbReference type="EMBL" id="EAR85552.2"/>
    </source>
</evidence>
<keyword evidence="4" id="KW-1185">Reference proteome</keyword>
<dbReference type="KEGG" id="tet:TTHERM_00443020"/>
<dbReference type="PANTHER" id="PTHR10857">
    <property type="entry name" value="COPINE"/>
    <property type="match status" value="1"/>
</dbReference>
<dbReference type="GO" id="GO:0071277">
    <property type="term" value="P:cellular response to calcium ion"/>
    <property type="evidence" value="ECO:0007669"/>
    <property type="project" value="TreeGrafter"/>
</dbReference>
<dbReference type="EMBL" id="GG662665">
    <property type="protein sequence ID" value="EAR85552.2"/>
    <property type="molecule type" value="Genomic_DNA"/>
</dbReference>
<sequence>MGGGLFTPAQKARSKTNQQQSFLDNNNVDILQPDFINENAKECVEHALIDDGQIRLMIKQKYEFYISCVRLPKMDYISKTDPAVYCYIIKDNEPEFIHKTEVIADDQDPQFAKPLVLSVDLTQFNKEVIFNIYDIDKYNHFGDHERQYIGTIQTSISSMLMDEQFQSAIRYDEKQSGETKRDLQSQKRTSKSTQGQQRGEFKVRTYNCDQYSDYYIFQLEGLNIKSKESIYLRVVTHNKNYGANNETEKVDIKFQEEPKELPLYQTDLIKISKTINWGRFEIQEKKISKYLKFELYQFYESRVKKDLIGEFKVLKENIKTLHGTEQPICMLNKKKVQGILKFQKVTKMMHPYSLLQYIYGGLNVQFFMAFDYSQMSSNIYSSEQENIASHQNLINQYEQAIRNCIDLVKFFSKNQMVPMYGMGARLPPSYTHHSNCFALSGDWYDPEIDLRYKEEAVNTFKRTYKIIKPSSTLIFSDILKFINGYCEGEEFTSENQTLCVLLIFSHNELLQSDIEETMTQLKQFVEIPFQVVNIGIGTQNFEYVNTFLSLENYESSKKFSFVPYEEFKNDQFGFCQEILKNIPLCLLEKARKQRIPPITSFDSLLVAREFYQKSLFSGEKKNFQCINERPFFDYLIQELGYKTEIIKDIFLNGLEEEDLGLVLDRIGFYSKPANSQTTSKFYSTIKQYDESVPQNLLKKVKQFHRLKEKYNAHTKKQENKTLEIKKQNHDNLSPFSFFYKADQKNTDKQENQNNQQNNKYRSLPDYPESYKYSKINSANNLNQEQENNQNQQDYDSVYNGQKNDEIENNFNYSPSKVQNSSLYQENSQKKQIRQNNFLNKWKDAIVQSAKQNSSAIKNYKKQKPVIQGINCSFCTGEQINIILMPCGHNCCCQEYLDQFSDQVCPICHINIIQIVKFYDQEQKLDISQDQYRNNSKSKERLNKSPDKIDNNKNEPEIQFLVNKQEFTNIVHKKKEKSHLAQGQIILKYE</sequence>
<feature type="region of interest" description="Disordered" evidence="1">
    <location>
        <begin position="171"/>
        <end position="199"/>
    </location>
</feature>
<dbReference type="eggNOG" id="KOG1327">
    <property type="taxonomic scope" value="Eukaryota"/>
</dbReference>
<dbReference type="GO" id="GO:0005886">
    <property type="term" value="C:plasma membrane"/>
    <property type="evidence" value="ECO:0007669"/>
    <property type="project" value="TreeGrafter"/>
</dbReference>
<dbReference type="STRING" id="312017.I7MD60"/>
<feature type="region of interest" description="Disordered" evidence="1">
    <location>
        <begin position="785"/>
        <end position="817"/>
    </location>
</feature>
<reference evidence="4" key="1">
    <citation type="journal article" date="2006" name="PLoS Biol.">
        <title>Macronuclear genome sequence of the ciliate Tetrahymena thermophila, a model eukaryote.</title>
        <authorList>
            <person name="Eisen J.A."/>
            <person name="Coyne R.S."/>
            <person name="Wu M."/>
            <person name="Wu D."/>
            <person name="Thiagarajan M."/>
            <person name="Wortman J.R."/>
            <person name="Badger J.H."/>
            <person name="Ren Q."/>
            <person name="Amedeo P."/>
            <person name="Jones K.M."/>
            <person name="Tallon L.J."/>
            <person name="Delcher A.L."/>
            <person name="Salzberg S.L."/>
            <person name="Silva J.C."/>
            <person name="Haas B.J."/>
            <person name="Majoros W.H."/>
            <person name="Farzad M."/>
            <person name="Carlton J.M."/>
            <person name="Smith R.K. Jr."/>
            <person name="Garg J."/>
            <person name="Pearlman R.E."/>
            <person name="Karrer K.M."/>
            <person name="Sun L."/>
            <person name="Manning G."/>
            <person name="Elde N.C."/>
            <person name="Turkewitz A.P."/>
            <person name="Asai D.J."/>
            <person name="Wilkes D.E."/>
            <person name="Wang Y."/>
            <person name="Cai H."/>
            <person name="Collins K."/>
            <person name="Stewart B.A."/>
            <person name="Lee S.R."/>
            <person name="Wilamowska K."/>
            <person name="Weinberg Z."/>
            <person name="Ruzzo W.L."/>
            <person name="Wloga D."/>
            <person name="Gaertig J."/>
            <person name="Frankel J."/>
            <person name="Tsao C.-C."/>
            <person name="Gorovsky M.A."/>
            <person name="Keeling P.J."/>
            <person name="Waller R.F."/>
            <person name="Patron N.J."/>
            <person name="Cherry J.M."/>
            <person name="Stover N.A."/>
            <person name="Krieger C.J."/>
            <person name="del Toro C."/>
            <person name="Ryder H.F."/>
            <person name="Williamson S.C."/>
            <person name="Barbeau R.A."/>
            <person name="Hamilton E.P."/>
            <person name="Orias E."/>
        </authorList>
    </citation>
    <scope>NUCLEOTIDE SEQUENCE [LARGE SCALE GENOMIC DNA]</scope>
    <source>
        <strain evidence="4">SB210</strain>
    </source>
</reference>